<evidence type="ECO:0000256" key="4">
    <source>
        <dbReference type="ARBA" id="ARBA00022824"/>
    </source>
</evidence>
<keyword evidence="6 7" id="KW-0472">Membrane</keyword>
<evidence type="ECO:0000256" key="2">
    <source>
        <dbReference type="ARBA" id="ARBA00008917"/>
    </source>
</evidence>
<evidence type="ECO:0000256" key="7">
    <source>
        <dbReference type="RuleBase" id="RU363059"/>
    </source>
</evidence>
<evidence type="ECO:0000256" key="1">
    <source>
        <dbReference type="ARBA" id="ARBA00004477"/>
    </source>
</evidence>
<name>A0A1A8WUY1_PLAOA</name>
<dbReference type="Proteomes" id="UP000078546">
    <property type="component" value="Unassembled WGS sequence"/>
</dbReference>
<evidence type="ECO:0000256" key="3">
    <source>
        <dbReference type="ARBA" id="ARBA00022692"/>
    </source>
</evidence>
<evidence type="ECO:0000256" key="6">
    <source>
        <dbReference type="ARBA" id="ARBA00023136"/>
    </source>
</evidence>
<reference evidence="10" key="2">
    <citation type="submission" date="2016-05" db="EMBL/GenBank/DDBJ databases">
        <authorList>
            <person name="Lavstsen T."/>
            <person name="Jespersen J.S."/>
        </authorList>
    </citation>
    <scope>NUCLEOTIDE SEQUENCE [LARGE SCALE GENOMIC DNA]</scope>
</reference>
<dbReference type="InterPro" id="IPR007599">
    <property type="entry name" value="DER1"/>
</dbReference>
<dbReference type="GO" id="GO:0005789">
    <property type="term" value="C:endoplasmic reticulum membrane"/>
    <property type="evidence" value="ECO:0007669"/>
    <property type="project" value="UniProtKB-SubCell"/>
</dbReference>
<dbReference type="Pfam" id="PF04511">
    <property type="entry name" value="DER1"/>
    <property type="match status" value="1"/>
</dbReference>
<dbReference type="AlphaFoldDB" id="A0A1A8WUY1"/>
<comment type="similarity">
    <text evidence="2 7">Belongs to the derlin family.</text>
</comment>
<feature type="region of interest" description="Disordered" evidence="8">
    <location>
        <begin position="71"/>
        <end position="133"/>
    </location>
</feature>
<feature type="compositionally biased region" description="Basic and acidic residues" evidence="8">
    <location>
        <begin position="93"/>
        <end position="133"/>
    </location>
</feature>
<evidence type="ECO:0000313" key="10">
    <source>
        <dbReference type="EMBL" id="SBS96736.1"/>
    </source>
</evidence>
<feature type="transmembrane region" description="Helical" evidence="7">
    <location>
        <begin position="226"/>
        <end position="248"/>
    </location>
</feature>
<evidence type="ECO:0000313" key="12">
    <source>
        <dbReference type="Proteomes" id="UP000078560"/>
    </source>
</evidence>
<proteinExistence type="inferred from homology"/>
<dbReference type="PANTHER" id="PTHR11009">
    <property type="entry name" value="DER1-LIKE PROTEIN, DERLIN"/>
    <property type="match status" value="1"/>
</dbReference>
<dbReference type="EMBL" id="FLQV01000619">
    <property type="protein sequence ID" value="SBS96736.1"/>
    <property type="molecule type" value="Genomic_DNA"/>
</dbReference>
<dbReference type="EMBL" id="FLQU01000487">
    <property type="protein sequence ID" value="SBS86337.1"/>
    <property type="molecule type" value="Genomic_DNA"/>
</dbReference>
<accession>A0A1A8WUY1</accession>
<comment type="subcellular location">
    <subcellularLocation>
        <location evidence="1 7">Endoplasmic reticulum membrane</location>
        <topology evidence="1 7">Multi-pass membrane protein</topology>
    </subcellularLocation>
</comment>
<sequence length="354" mass="40350">MASLAGLQKKGHGKRTMRSITVRKDEVGAYRHSVVEDYADWLPNTSALLEGDIDLNHRLRLVGNLVQNSSFQGKREGRMSNRSAEVGRGNKNSSKEKNGKRAKEIFHRKERESRKKKVDGERRGEYKEGNFKRSENGPTGRFIFELEPSTNGASVLETRHLLPLLRIVRIYYCSSLEDVTFRNNSADFLWMIIVSCLMLLVCAFVNTPHWNEVASRDANHYKSSHVVSYVFGGIYFYSSCIINVITYVWSKNNSSTRLTIFFFTIKASYLPWVLTLLSLIVDYNSNDNFLGILVGHIYFFFTNVFPLMPIAKNTQIFKTPSILLEVATKTGVVHSTGECTNRKGHKFRHIASTV</sequence>
<feature type="transmembrane region" description="Helical" evidence="7">
    <location>
        <begin position="188"/>
        <end position="206"/>
    </location>
</feature>
<evidence type="ECO:0000313" key="9">
    <source>
        <dbReference type="EMBL" id="SBS86337.1"/>
    </source>
</evidence>
<organism evidence="10 11">
    <name type="scientific">Plasmodium ovale curtisi</name>
    <dbReference type="NCBI Taxonomy" id="864141"/>
    <lineage>
        <taxon>Eukaryota</taxon>
        <taxon>Sar</taxon>
        <taxon>Alveolata</taxon>
        <taxon>Apicomplexa</taxon>
        <taxon>Aconoidasida</taxon>
        <taxon>Haemosporida</taxon>
        <taxon>Plasmodiidae</taxon>
        <taxon>Plasmodium</taxon>
        <taxon>Plasmodium (Plasmodium)</taxon>
    </lineage>
</organism>
<dbReference type="Proteomes" id="UP000078560">
    <property type="component" value="Unassembled WGS sequence"/>
</dbReference>
<keyword evidence="5 7" id="KW-1133">Transmembrane helix</keyword>
<comment type="function">
    <text evidence="7">May be involved in the degradation of misfolded endoplasmic reticulum (ER) luminal proteins.</text>
</comment>
<evidence type="ECO:0000256" key="5">
    <source>
        <dbReference type="ARBA" id="ARBA00022989"/>
    </source>
</evidence>
<feature type="transmembrane region" description="Helical" evidence="7">
    <location>
        <begin position="260"/>
        <end position="283"/>
    </location>
</feature>
<protein>
    <recommendedName>
        <fullName evidence="7">Derlin</fullName>
    </recommendedName>
</protein>
<evidence type="ECO:0000313" key="11">
    <source>
        <dbReference type="Proteomes" id="UP000078546"/>
    </source>
</evidence>
<feature type="transmembrane region" description="Helical" evidence="7">
    <location>
        <begin position="289"/>
        <end position="308"/>
    </location>
</feature>
<gene>
    <name evidence="10" type="ORF">POVCU1_033710</name>
    <name evidence="9" type="ORF">POVCU2_0036620</name>
</gene>
<keyword evidence="3 7" id="KW-0812">Transmembrane</keyword>
<reference evidence="11 12" key="1">
    <citation type="submission" date="2016-05" db="EMBL/GenBank/DDBJ databases">
        <authorList>
            <person name="Naeem Raeece"/>
        </authorList>
    </citation>
    <scope>NUCLEOTIDE SEQUENCE [LARGE SCALE GENOMIC DNA]</scope>
</reference>
<evidence type="ECO:0000256" key="8">
    <source>
        <dbReference type="SAM" id="MobiDB-lite"/>
    </source>
</evidence>
<keyword evidence="4 7" id="KW-0256">Endoplasmic reticulum</keyword>
<dbReference type="GO" id="GO:0006950">
    <property type="term" value="P:response to stress"/>
    <property type="evidence" value="ECO:0007669"/>
    <property type="project" value="UniProtKB-ARBA"/>
</dbReference>